<organism evidence="1">
    <name type="scientific">marine sediment metagenome</name>
    <dbReference type="NCBI Taxonomy" id="412755"/>
    <lineage>
        <taxon>unclassified sequences</taxon>
        <taxon>metagenomes</taxon>
        <taxon>ecological metagenomes</taxon>
    </lineage>
</organism>
<accession>X1VWQ1</accession>
<protein>
    <submittedName>
        <fullName evidence="1">Uncharacterized protein</fullName>
    </submittedName>
</protein>
<reference evidence="1" key="1">
    <citation type="journal article" date="2014" name="Front. Microbiol.">
        <title>High frequency of phylogenetically diverse reductive dehalogenase-homologous genes in deep subseafloor sedimentary metagenomes.</title>
        <authorList>
            <person name="Kawai M."/>
            <person name="Futagami T."/>
            <person name="Toyoda A."/>
            <person name="Takaki Y."/>
            <person name="Nishi S."/>
            <person name="Hori S."/>
            <person name="Arai W."/>
            <person name="Tsubouchi T."/>
            <person name="Morono Y."/>
            <person name="Uchiyama I."/>
            <person name="Ito T."/>
            <person name="Fujiyama A."/>
            <person name="Inagaki F."/>
            <person name="Takami H."/>
        </authorList>
    </citation>
    <scope>NUCLEOTIDE SEQUENCE</scope>
    <source>
        <strain evidence="1">Expedition CK06-06</strain>
    </source>
</reference>
<gene>
    <name evidence="1" type="ORF">S12H4_55773</name>
</gene>
<evidence type="ECO:0000313" key="1">
    <source>
        <dbReference type="EMBL" id="GAJ23046.1"/>
    </source>
</evidence>
<comment type="caution">
    <text evidence="1">The sequence shown here is derived from an EMBL/GenBank/DDBJ whole genome shotgun (WGS) entry which is preliminary data.</text>
</comment>
<dbReference type="EMBL" id="BARW01035816">
    <property type="protein sequence ID" value="GAJ23046.1"/>
    <property type="molecule type" value="Genomic_DNA"/>
</dbReference>
<proteinExistence type="predicted"/>
<feature type="non-terminal residue" evidence="1">
    <location>
        <position position="1"/>
    </location>
</feature>
<name>X1VWQ1_9ZZZZ</name>
<dbReference type="AlphaFoldDB" id="X1VWQ1"/>
<sequence>SFYIILNLSPIVNPPPQEFFLGKSKLDLDFKGSEARFK</sequence>